<evidence type="ECO:0000313" key="6">
    <source>
        <dbReference type="Proteomes" id="UP001482620"/>
    </source>
</evidence>
<organism evidence="5 6">
    <name type="scientific">Ilyodon furcidens</name>
    <name type="common">goldbreast splitfin</name>
    <dbReference type="NCBI Taxonomy" id="33524"/>
    <lineage>
        <taxon>Eukaryota</taxon>
        <taxon>Metazoa</taxon>
        <taxon>Chordata</taxon>
        <taxon>Craniata</taxon>
        <taxon>Vertebrata</taxon>
        <taxon>Euteleostomi</taxon>
        <taxon>Actinopterygii</taxon>
        <taxon>Neopterygii</taxon>
        <taxon>Teleostei</taxon>
        <taxon>Neoteleostei</taxon>
        <taxon>Acanthomorphata</taxon>
        <taxon>Ovalentaria</taxon>
        <taxon>Atherinomorphae</taxon>
        <taxon>Cyprinodontiformes</taxon>
        <taxon>Goodeidae</taxon>
        <taxon>Ilyodon</taxon>
    </lineage>
</organism>
<reference evidence="5 6" key="1">
    <citation type="submission" date="2021-06" db="EMBL/GenBank/DDBJ databases">
        <authorList>
            <person name="Palmer J.M."/>
        </authorList>
    </citation>
    <scope>NUCLEOTIDE SEQUENCE [LARGE SCALE GENOMIC DNA]</scope>
    <source>
        <strain evidence="6">if_2019</strain>
        <tissue evidence="5">Muscle</tissue>
    </source>
</reference>
<dbReference type="Gene3D" id="2.60.40.150">
    <property type="entry name" value="C2 domain"/>
    <property type="match status" value="2"/>
</dbReference>
<dbReference type="SUPFAM" id="SSF49562">
    <property type="entry name" value="C2 domain (Calcium/lipid-binding domain, CaLB)"/>
    <property type="match status" value="2"/>
</dbReference>
<accession>A0ABV0T990</accession>
<evidence type="ECO:0000256" key="2">
    <source>
        <dbReference type="ARBA" id="ARBA00022723"/>
    </source>
</evidence>
<dbReference type="PANTHER" id="PTHR45911">
    <property type="entry name" value="C2 DOMAIN-CONTAINING PROTEIN"/>
    <property type="match status" value="1"/>
</dbReference>
<dbReference type="SMART" id="SM00239">
    <property type="entry name" value="C2"/>
    <property type="match status" value="2"/>
</dbReference>
<dbReference type="InterPro" id="IPR035892">
    <property type="entry name" value="C2_domain_sf"/>
</dbReference>
<comment type="similarity">
    <text evidence="1">Belongs to the MCTP family.</text>
</comment>
<evidence type="ECO:0000256" key="1">
    <source>
        <dbReference type="ARBA" id="ARBA00007923"/>
    </source>
</evidence>
<proteinExistence type="inferred from homology"/>
<name>A0ABV0T990_9TELE</name>
<dbReference type="EMBL" id="JAHRIQ010024851">
    <property type="protein sequence ID" value="MEQ2229321.1"/>
    <property type="molecule type" value="Genomic_DNA"/>
</dbReference>
<dbReference type="Proteomes" id="UP001482620">
    <property type="component" value="Unassembled WGS sequence"/>
</dbReference>
<evidence type="ECO:0000256" key="3">
    <source>
        <dbReference type="ARBA" id="ARBA00022837"/>
    </source>
</evidence>
<sequence>TSDPYVKFKFDGKSIYKSKVIHKNLNPTWNESFAVPVKDLNQKIYMKVYDSDLTTDDFMGSSSVLLSDLEIDKVNELSLSLTDPNTLEEDMGYLLVDMTLSLKNGSSKKGIVGVCQNSRLSDSLKKSQIWTSVVSVTLVKAQGLTLDSQTGHLFVRFKLGEQQFKSKNHCKVANPQWRERFTMKQFLNVAQVLEVELWSKESRRNEERLGMCEVDLSLIPFNVRQLFRQTLSPSRGTLVFLITLNTCSGVSISDLSAAPLDEPRERQNQLENYVSITTVH</sequence>
<protein>
    <recommendedName>
        <fullName evidence="4">C2 domain-containing protein</fullName>
    </recommendedName>
</protein>
<gene>
    <name evidence="5" type="ORF">ILYODFUR_017692</name>
</gene>
<keyword evidence="3" id="KW-0106">Calcium</keyword>
<dbReference type="PANTHER" id="PTHR45911:SF2">
    <property type="entry name" value="MULTIPLE C2 AND TRANSMEMBRANE DOMAIN-CONTAINING PROTEIN 2"/>
    <property type="match status" value="1"/>
</dbReference>
<evidence type="ECO:0000259" key="4">
    <source>
        <dbReference type="PROSITE" id="PS50004"/>
    </source>
</evidence>
<dbReference type="PROSITE" id="PS50004">
    <property type="entry name" value="C2"/>
    <property type="match status" value="2"/>
</dbReference>
<feature type="domain" description="C2" evidence="4">
    <location>
        <begin position="114"/>
        <end position="231"/>
    </location>
</feature>
<evidence type="ECO:0000313" key="5">
    <source>
        <dbReference type="EMBL" id="MEQ2229321.1"/>
    </source>
</evidence>
<dbReference type="Pfam" id="PF00168">
    <property type="entry name" value="C2"/>
    <property type="match status" value="2"/>
</dbReference>
<keyword evidence="6" id="KW-1185">Reference proteome</keyword>
<feature type="non-terminal residue" evidence="5">
    <location>
        <position position="1"/>
    </location>
</feature>
<feature type="domain" description="C2" evidence="4">
    <location>
        <begin position="1"/>
        <end position="79"/>
    </location>
</feature>
<keyword evidence="2" id="KW-0479">Metal-binding</keyword>
<dbReference type="InterPro" id="IPR000008">
    <property type="entry name" value="C2_dom"/>
</dbReference>
<comment type="caution">
    <text evidence="5">The sequence shown here is derived from an EMBL/GenBank/DDBJ whole genome shotgun (WGS) entry which is preliminary data.</text>
</comment>